<proteinExistence type="inferred from homology"/>
<feature type="binding site" evidence="8">
    <location>
        <position position="75"/>
    </location>
    <ligand>
        <name>L-glutamine</name>
        <dbReference type="ChEBI" id="CHEBI:58359"/>
    </ligand>
</feature>
<dbReference type="PIRSF" id="PIRSF001589">
    <property type="entry name" value="Asn_synthetase_glu-h"/>
    <property type="match status" value="1"/>
</dbReference>
<dbReference type="GO" id="GO:0005829">
    <property type="term" value="C:cytosol"/>
    <property type="evidence" value="ECO:0007669"/>
    <property type="project" value="TreeGrafter"/>
</dbReference>
<comment type="caution">
    <text evidence="10">The sequence shown here is derived from an EMBL/GenBank/DDBJ whole genome shotgun (WGS) entry which is preliminary data.</text>
</comment>
<evidence type="ECO:0000256" key="8">
    <source>
        <dbReference type="PIRSR" id="PIRSR001589-2"/>
    </source>
</evidence>
<dbReference type="AlphaFoldDB" id="A0A9X2Q378"/>
<dbReference type="Proteomes" id="UP001155027">
    <property type="component" value="Unassembled WGS sequence"/>
</dbReference>
<dbReference type="Gene3D" id="3.60.20.10">
    <property type="entry name" value="Glutamine Phosphoribosylpyrophosphate, subunit 1, domain 1"/>
    <property type="match status" value="1"/>
</dbReference>
<evidence type="ECO:0000256" key="5">
    <source>
        <dbReference type="ARBA" id="ARBA00022840"/>
    </source>
</evidence>
<dbReference type="SUPFAM" id="SSF56235">
    <property type="entry name" value="N-terminal nucleophile aminohydrolases (Ntn hydrolases)"/>
    <property type="match status" value="1"/>
</dbReference>
<evidence type="ECO:0000256" key="7">
    <source>
        <dbReference type="ARBA" id="ARBA00048741"/>
    </source>
</evidence>
<comment type="similarity">
    <text evidence="2">Belongs to the asparagine synthetase family.</text>
</comment>
<sequence>MADAAAYRGPDGIDTWSGAQASLTHLALNVTVADERESQPLVENGLVLVADARIDDRSTLQSNVRRQLRTESPTDADLILAAYRRWGTDCPAHLIGDFSFAIWDQNEQHLFAARDPMGMRPFHYRVEDERLLLGSDVKQLLAAPEVPAELNESMAAAYLAGNFNDLRHTFYSGIRALPPGHALHVTPEQTDRWQYWALDPDERIEYARDREYIEHFRELFTQAVRDRLRSPHPVGLMLSGGLDSGSVASMAGWLHEQEGNGLAPLRTYSWAFETLTQCDERFISNEIVERYGLSSTPIDAEAAPLLSVDPYIGPDRDSPYVGGFHGLEERCLRRAKSEGVRRMMTGHRGDLVAGGWHFDYLRLLKGGQWRKLWSALQAHAEQTGVPLRRTIDIYLLQPLLSSLWPEGRAETLRRPAKKVYQALRSGNSPADPFPPWVRSAFADQHTPLPAPPEVPDVVQNAARRGRYRWLFMPTHMRVATAAERHAARHGMEMADPWSDLRLIEFAFAVPPAALCRNGQNKWLVRESMRDVMPESARKHAQKISPYPLHRRALKDYLFELAPSVIEGVKAKNIVNSKVFDARCNRYQDGSREDKRFWHTLTFGLWLEEHL</sequence>
<dbReference type="GO" id="GO:0006529">
    <property type="term" value="P:asparagine biosynthetic process"/>
    <property type="evidence" value="ECO:0007669"/>
    <property type="project" value="InterPro"/>
</dbReference>
<dbReference type="Gene3D" id="3.40.50.620">
    <property type="entry name" value="HUPs"/>
    <property type="match status" value="2"/>
</dbReference>
<dbReference type="InterPro" id="IPR033738">
    <property type="entry name" value="AsnB_N"/>
</dbReference>
<dbReference type="EC" id="6.3.5.4" evidence="3"/>
<comment type="pathway">
    <text evidence="1">Amino-acid biosynthesis; L-asparagine biosynthesis; L-asparagine from L-aspartate (L-Gln route): step 1/1.</text>
</comment>
<keyword evidence="5 8" id="KW-0067">ATP-binding</keyword>
<evidence type="ECO:0000256" key="3">
    <source>
        <dbReference type="ARBA" id="ARBA00012737"/>
    </source>
</evidence>
<evidence type="ECO:0000256" key="2">
    <source>
        <dbReference type="ARBA" id="ARBA00005752"/>
    </source>
</evidence>
<keyword evidence="4 8" id="KW-0547">Nucleotide-binding</keyword>
<dbReference type="Pfam" id="PF13537">
    <property type="entry name" value="GATase_7"/>
    <property type="match status" value="1"/>
</dbReference>
<dbReference type="EMBL" id="JANUAU010000009">
    <property type="protein sequence ID" value="MCS3678746.1"/>
    <property type="molecule type" value="Genomic_DNA"/>
</dbReference>
<comment type="catalytic activity">
    <reaction evidence="7">
        <text>L-aspartate + L-glutamine + ATP + H2O = L-asparagine + L-glutamate + AMP + diphosphate + H(+)</text>
        <dbReference type="Rhea" id="RHEA:12228"/>
        <dbReference type="ChEBI" id="CHEBI:15377"/>
        <dbReference type="ChEBI" id="CHEBI:15378"/>
        <dbReference type="ChEBI" id="CHEBI:29985"/>
        <dbReference type="ChEBI" id="CHEBI:29991"/>
        <dbReference type="ChEBI" id="CHEBI:30616"/>
        <dbReference type="ChEBI" id="CHEBI:33019"/>
        <dbReference type="ChEBI" id="CHEBI:58048"/>
        <dbReference type="ChEBI" id="CHEBI:58359"/>
        <dbReference type="ChEBI" id="CHEBI:456215"/>
        <dbReference type="EC" id="6.3.5.4"/>
    </reaction>
</comment>
<evidence type="ECO:0000256" key="4">
    <source>
        <dbReference type="ARBA" id="ARBA00022741"/>
    </source>
</evidence>
<dbReference type="RefSeq" id="WP_259080794.1">
    <property type="nucleotide sequence ID" value="NZ_JANUAU010000009.1"/>
</dbReference>
<dbReference type="InterPro" id="IPR006426">
    <property type="entry name" value="Asn_synth_AEB"/>
</dbReference>
<evidence type="ECO:0000256" key="1">
    <source>
        <dbReference type="ARBA" id="ARBA00005187"/>
    </source>
</evidence>
<evidence type="ECO:0000313" key="11">
    <source>
        <dbReference type="Proteomes" id="UP001155027"/>
    </source>
</evidence>
<dbReference type="InterPro" id="IPR051786">
    <property type="entry name" value="ASN_synthetase/amidase"/>
</dbReference>
<dbReference type="InterPro" id="IPR001962">
    <property type="entry name" value="Asn_synthase"/>
</dbReference>
<keyword evidence="6" id="KW-0315">Glutamine amidotransferase</keyword>
<name>A0A9X2Q378_9BACT</name>
<dbReference type="InterPro" id="IPR014729">
    <property type="entry name" value="Rossmann-like_a/b/a_fold"/>
</dbReference>
<dbReference type="GO" id="GO:0004066">
    <property type="term" value="F:asparagine synthase (glutamine-hydrolyzing) activity"/>
    <property type="evidence" value="ECO:0007669"/>
    <property type="project" value="UniProtKB-EC"/>
</dbReference>
<accession>A0A9X2Q378</accession>
<dbReference type="PROSITE" id="PS51278">
    <property type="entry name" value="GATASE_TYPE_2"/>
    <property type="match status" value="1"/>
</dbReference>
<protein>
    <recommendedName>
        <fullName evidence="3">asparagine synthase (glutamine-hydrolyzing)</fullName>
        <ecNumber evidence="3">6.3.5.4</ecNumber>
    </recommendedName>
</protein>
<dbReference type="CDD" id="cd00712">
    <property type="entry name" value="AsnB"/>
    <property type="match status" value="1"/>
</dbReference>
<dbReference type="PANTHER" id="PTHR43284:SF1">
    <property type="entry name" value="ASPARAGINE SYNTHETASE"/>
    <property type="match status" value="1"/>
</dbReference>
<gene>
    <name evidence="10" type="ORF">GGP71_002687</name>
</gene>
<organism evidence="10 11">
    <name type="scientific">Salinibacter ruber</name>
    <dbReference type="NCBI Taxonomy" id="146919"/>
    <lineage>
        <taxon>Bacteria</taxon>
        <taxon>Pseudomonadati</taxon>
        <taxon>Rhodothermota</taxon>
        <taxon>Rhodothermia</taxon>
        <taxon>Rhodothermales</taxon>
        <taxon>Salinibacteraceae</taxon>
        <taxon>Salinibacter</taxon>
    </lineage>
</organism>
<dbReference type="Pfam" id="PF00733">
    <property type="entry name" value="Asn_synthase"/>
    <property type="match status" value="1"/>
</dbReference>
<dbReference type="GO" id="GO:0005524">
    <property type="term" value="F:ATP binding"/>
    <property type="evidence" value="ECO:0007669"/>
    <property type="project" value="UniProtKB-KW"/>
</dbReference>
<reference evidence="10" key="1">
    <citation type="submission" date="2022-08" db="EMBL/GenBank/DDBJ databases">
        <title>Genomic Encyclopedia of Type Strains, Phase V (KMG-V): Genome sequencing to study the core and pangenomes of soil and plant-associated prokaryotes.</title>
        <authorList>
            <person name="Whitman W."/>
        </authorList>
    </citation>
    <scope>NUCLEOTIDE SEQUENCE</scope>
    <source>
        <strain evidence="10">0</strain>
    </source>
</reference>
<evidence type="ECO:0000256" key="6">
    <source>
        <dbReference type="ARBA" id="ARBA00022962"/>
    </source>
</evidence>
<dbReference type="PANTHER" id="PTHR43284">
    <property type="entry name" value="ASPARAGINE SYNTHETASE (GLUTAMINE-HYDROLYZING)"/>
    <property type="match status" value="1"/>
</dbReference>
<evidence type="ECO:0000259" key="9">
    <source>
        <dbReference type="PROSITE" id="PS51278"/>
    </source>
</evidence>
<feature type="domain" description="Glutamine amidotransferase type-2" evidence="9">
    <location>
        <begin position="1"/>
        <end position="188"/>
    </location>
</feature>
<dbReference type="InterPro" id="IPR017932">
    <property type="entry name" value="GATase_2_dom"/>
</dbReference>
<dbReference type="InterPro" id="IPR029055">
    <property type="entry name" value="Ntn_hydrolases_N"/>
</dbReference>
<keyword evidence="10" id="KW-0436">Ligase</keyword>
<evidence type="ECO:0000313" key="10">
    <source>
        <dbReference type="EMBL" id="MCS3678746.1"/>
    </source>
</evidence>
<dbReference type="SUPFAM" id="SSF52402">
    <property type="entry name" value="Adenine nucleotide alpha hydrolases-like"/>
    <property type="match status" value="1"/>
</dbReference>